<dbReference type="GO" id="GO:0006538">
    <property type="term" value="P:L-glutamate catabolic process"/>
    <property type="evidence" value="ECO:0007669"/>
    <property type="project" value="TreeGrafter"/>
</dbReference>
<dbReference type="AlphaFoldDB" id="E0Y0V1"/>
<dbReference type="GO" id="GO:0004352">
    <property type="term" value="F:glutamate dehydrogenase (NAD+) activity"/>
    <property type="evidence" value="ECO:0007669"/>
    <property type="project" value="TreeGrafter"/>
</dbReference>
<dbReference type="Pfam" id="PF00208">
    <property type="entry name" value="ELFV_dehydrog"/>
    <property type="match status" value="1"/>
</dbReference>
<evidence type="ECO:0000259" key="4">
    <source>
        <dbReference type="SMART" id="SM00839"/>
    </source>
</evidence>
<organism evidence="5">
    <name type="scientific">uncultured Sphingobacterium sp. EB080_L08E11</name>
    <dbReference type="NCBI Taxonomy" id="710992"/>
    <lineage>
        <taxon>Bacteria</taxon>
        <taxon>Pseudomonadati</taxon>
        <taxon>Bacteroidota</taxon>
        <taxon>Sphingobacteriia</taxon>
        <taxon>Sphingobacteriales</taxon>
        <taxon>Sphingobacteriaceae</taxon>
        <taxon>Sphingobacterium</taxon>
        <taxon>environmental samples</taxon>
    </lineage>
</organism>
<accession>E0Y0V1</accession>
<dbReference type="SMART" id="SM00839">
    <property type="entry name" value="ELFV_dehydrog"/>
    <property type="match status" value="1"/>
</dbReference>
<evidence type="ECO:0000313" key="5">
    <source>
        <dbReference type="EMBL" id="ADI20292.1"/>
    </source>
</evidence>
<protein>
    <recommendedName>
        <fullName evidence="4">Glutamate/phenylalanine/leucine/valine/L-tryptophan dehydrogenase C-terminal domain-containing protein</fullName>
    </recommendedName>
</protein>
<comment type="similarity">
    <text evidence="1 3">Belongs to the Glu/Leu/Phe/Val dehydrogenases family.</text>
</comment>
<dbReference type="Pfam" id="PF02812">
    <property type="entry name" value="ELFV_dehydrog_N"/>
    <property type="match status" value="1"/>
</dbReference>
<dbReference type="InterPro" id="IPR006097">
    <property type="entry name" value="Glu/Leu/Phe/Val/Trp_DH_dimer"/>
</dbReference>
<reference evidence="5" key="1">
    <citation type="journal article" date="2011" name="Environ. Microbiol.">
        <title>Time-series analyses of Monterey Bay coastal microbial picoplankton using a 'genome proxy' microarray.</title>
        <authorList>
            <person name="Rich V.I."/>
            <person name="Pham V.D."/>
            <person name="Eppley J."/>
            <person name="Shi Y."/>
            <person name="DeLong E.F."/>
        </authorList>
    </citation>
    <scope>NUCLEOTIDE SEQUENCE</scope>
</reference>
<evidence type="ECO:0000256" key="3">
    <source>
        <dbReference type="RuleBase" id="RU004417"/>
    </source>
</evidence>
<evidence type="ECO:0000256" key="1">
    <source>
        <dbReference type="ARBA" id="ARBA00006382"/>
    </source>
</evidence>
<name>E0Y0V1_9SPHI</name>
<dbReference type="InterPro" id="IPR036291">
    <property type="entry name" value="NAD(P)-bd_dom_sf"/>
</dbReference>
<dbReference type="SUPFAM" id="SSF53223">
    <property type="entry name" value="Aminoacid dehydrogenase-like, N-terminal domain"/>
    <property type="match status" value="1"/>
</dbReference>
<dbReference type="Gene3D" id="3.40.50.10860">
    <property type="entry name" value="Leucine Dehydrogenase, chain A, domain 1"/>
    <property type="match status" value="1"/>
</dbReference>
<keyword evidence="2 3" id="KW-0560">Oxidoreductase</keyword>
<dbReference type="PANTHER" id="PTHR11606:SF13">
    <property type="entry name" value="GLUTAMATE DEHYDROGENASE 1, MITOCHONDRIAL"/>
    <property type="match status" value="1"/>
</dbReference>
<dbReference type="PANTHER" id="PTHR11606">
    <property type="entry name" value="GLUTAMATE DEHYDROGENASE"/>
    <property type="match status" value="1"/>
</dbReference>
<dbReference type="PRINTS" id="PR00082">
    <property type="entry name" value="GLFDHDRGNASE"/>
</dbReference>
<proteinExistence type="inferred from homology"/>
<dbReference type="InterPro" id="IPR046346">
    <property type="entry name" value="Aminoacid_DH-like_N_sf"/>
</dbReference>
<feature type="domain" description="Glutamate/phenylalanine/leucine/valine/L-tryptophan dehydrogenase C-terminal" evidence="4">
    <location>
        <begin position="181"/>
        <end position="407"/>
    </location>
</feature>
<sequence length="408" mass="44506">MKEQLRAFEERPAEVVFHWHDAETEAKGWVVINSLRGGAAGGGTRMRPGLTENEVLSLAKTMEIKFTVAGPAIGGAKSGIDFDPNDPRKEGVLKRWYKAVYPLLKNYYGTGGDLNVDQKTEVIPITGELGILHPQEGVLNGHYQPGDFAKARKIKQLQNGVSLSVDAERLTPSKVGTFKVGDLITGYGTAMSVEHFYAIWGGDLSQKRVIIQGWGNVASGAAYYLSQMGAKVVGIIDKVGGLINPQGFSFEEITHLFNAKEGNALTAKDMLSFEEVNKHIWSIGAEVFIPAAASRLVNRMQLAQLLDNGLEVISSGANVPFADQEIFYGPIAELADSKCAVIPDFISNCGMARVFGYLMQEHAVVEDEAIFEDVSNTIHNALRDVYAIDNQPNLITFKAYNNALKLLI</sequence>
<evidence type="ECO:0000256" key="2">
    <source>
        <dbReference type="ARBA" id="ARBA00023002"/>
    </source>
</evidence>
<dbReference type="InterPro" id="IPR006096">
    <property type="entry name" value="Glu/Leu/Phe/Val/Trp_DH_C"/>
</dbReference>
<dbReference type="InterPro" id="IPR006095">
    <property type="entry name" value="Glu/Leu/Phe/Val/Trp_DH"/>
</dbReference>
<dbReference type="Gene3D" id="3.40.50.720">
    <property type="entry name" value="NAD(P)-binding Rossmann-like Domain"/>
    <property type="match status" value="1"/>
</dbReference>
<dbReference type="EMBL" id="GU474939">
    <property type="protein sequence ID" value="ADI20292.1"/>
    <property type="molecule type" value="Genomic_DNA"/>
</dbReference>
<dbReference type="SUPFAM" id="SSF51735">
    <property type="entry name" value="NAD(P)-binding Rossmann-fold domains"/>
    <property type="match status" value="1"/>
</dbReference>